<gene>
    <name evidence="3" type="ORF">BCR42DRAFT_338989</name>
</gene>
<dbReference type="AlphaFoldDB" id="A0A1X2HRA9"/>
<dbReference type="Pfam" id="PF13966">
    <property type="entry name" value="zf-RVT"/>
    <property type="match status" value="1"/>
</dbReference>
<comment type="caution">
    <text evidence="3">The sequence shown here is derived from an EMBL/GenBank/DDBJ whole genome shotgun (WGS) entry which is preliminary data.</text>
</comment>
<evidence type="ECO:0000313" key="3">
    <source>
        <dbReference type="EMBL" id="ORZ01999.1"/>
    </source>
</evidence>
<reference evidence="3 4" key="1">
    <citation type="submission" date="2016-07" db="EMBL/GenBank/DDBJ databases">
        <title>Pervasive Adenine N6-methylation of Active Genes in Fungi.</title>
        <authorList>
            <consortium name="DOE Joint Genome Institute"/>
            <person name="Mondo S.J."/>
            <person name="Dannebaum R.O."/>
            <person name="Kuo R.C."/>
            <person name="Labutti K."/>
            <person name="Haridas S."/>
            <person name="Kuo A."/>
            <person name="Salamov A."/>
            <person name="Ahrendt S.R."/>
            <person name="Lipzen A."/>
            <person name="Sullivan W."/>
            <person name="Andreopoulos W.B."/>
            <person name="Clum A."/>
            <person name="Lindquist E."/>
            <person name="Daum C."/>
            <person name="Ramamoorthy G.K."/>
            <person name="Gryganskyi A."/>
            <person name="Culley D."/>
            <person name="Magnuson J.K."/>
            <person name="James T.Y."/>
            <person name="O'Malley M.A."/>
            <person name="Stajich J.E."/>
            <person name="Spatafora J.W."/>
            <person name="Visel A."/>
            <person name="Grigoriev I.V."/>
        </authorList>
    </citation>
    <scope>NUCLEOTIDE SEQUENCE [LARGE SCALE GENOMIC DNA]</scope>
    <source>
        <strain evidence="3 4">NRRL 1336</strain>
    </source>
</reference>
<accession>A0A1X2HRA9</accession>
<feature type="domain" description="Reverse transcriptase zinc-binding" evidence="2">
    <location>
        <begin position="19"/>
        <end position="97"/>
    </location>
</feature>
<feature type="region of interest" description="Disordered" evidence="1">
    <location>
        <begin position="1"/>
        <end position="22"/>
    </location>
</feature>
<organism evidence="3 4">
    <name type="scientific">Absidia repens</name>
    <dbReference type="NCBI Taxonomy" id="90262"/>
    <lineage>
        <taxon>Eukaryota</taxon>
        <taxon>Fungi</taxon>
        <taxon>Fungi incertae sedis</taxon>
        <taxon>Mucoromycota</taxon>
        <taxon>Mucoromycotina</taxon>
        <taxon>Mucoromycetes</taxon>
        <taxon>Mucorales</taxon>
        <taxon>Cunninghamellaceae</taxon>
        <taxon>Absidia</taxon>
    </lineage>
</organism>
<keyword evidence="4" id="KW-1185">Reference proteome</keyword>
<dbReference type="EMBL" id="MCGE01000055">
    <property type="protein sequence ID" value="ORZ01999.1"/>
    <property type="molecule type" value="Genomic_DNA"/>
</dbReference>
<evidence type="ECO:0000256" key="1">
    <source>
        <dbReference type="SAM" id="MobiDB-lite"/>
    </source>
</evidence>
<name>A0A1X2HRA9_9FUNG</name>
<evidence type="ECO:0000259" key="2">
    <source>
        <dbReference type="Pfam" id="PF13966"/>
    </source>
</evidence>
<evidence type="ECO:0000313" key="4">
    <source>
        <dbReference type="Proteomes" id="UP000193560"/>
    </source>
</evidence>
<sequence length="196" mass="23108">MRNDKEARSLPTPRPPYDFSPATKMTTKQWKLFWRVPMAHGVRTVWWRLLTQKLSTQEALRHIRTATENPGMCKICKKFIEDDYHMIYDCSLKSSFWKAANHLLGMELTGPEICQALTFEKQADDQVLIHLGDTLRALWLHHWRGIIEKYPWNNTHAMRQLRNQLWQKGENHHSDAMISQYETAKANEVYSDAVIE</sequence>
<dbReference type="STRING" id="90262.A0A1X2HRA9"/>
<proteinExistence type="predicted"/>
<protein>
    <recommendedName>
        <fullName evidence="2">Reverse transcriptase zinc-binding domain-containing protein</fullName>
    </recommendedName>
</protein>
<dbReference type="InterPro" id="IPR026960">
    <property type="entry name" value="RVT-Znf"/>
</dbReference>
<dbReference type="Proteomes" id="UP000193560">
    <property type="component" value="Unassembled WGS sequence"/>
</dbReference>
<dbReference type="OrthoDB" id="2280865at2759"/>